<dbReference type="Proteomes" id="UP000070720">
    <property type="component" value="Chromosome 3"/>
</dbReference>
<keyword evidence="1" id="KW-0677">Repeat</keyword>
<dbReference type="SUPFAM" id="SSF50969">
    <property type="entry name" value="YVTN repeat-like/Quinoprotein amine dehydrogenase"/>
    <property type="match status" value="1"/>
</dbReference>
<dbReference type="Pfam" id="PF24883">
    <property type="entry name" value="NPHP3_N"/>
    <property type="match status" value="1"/>
</dbReference>
<evidence type="ECO:0000313" key="7">
    <source>
        <dbReference type="Proteomes" id="UP000070720"/>
    </source>
</evidence>
<reference evidence="6" key="4">
    <citation type="submission" date="2017-01" db="UniProtKB">
        <authorList>
            <consortium name="EnsemblFungi"/>
        </authorList>
    </citation>
    <scope>IDENTIFICATION</scope>
    <source>
        <strain evidence="6">PH-1 / ATCC MYA-4620 / FGSC 9075 / NRRL 31084</strain>
    </source>
</reference>
<dbReference type="InParanoid" id="A0A098E106"/>
<reference evidence="6 7" key="2">
    <citation type="journal article" date="2010" name="Nature">
        <title>Comparative genomics reveals mobile pathogenicity chromosomes in Fusarium.</title>
        <authorList>
            <person name="Ma L.J."/>
            <person name="van der Does H.C."/>
            <person name="Borkovich K.A."/>
            <person name="Coleman J.J."/>
            <person name="Daboussi M.J."/>
            <person name="Di Pietro A."/>
            <person name="Dufresne M."/>
            <person name="Freitag M."/>
            <person name="Grabherr M."/>
            <person name="Henrissat B."/>
            <person name="Houterman P.M."/>
            <person name="Kang S."/>
            <person name="Shim W.B."/>
            <person name="Woloshuk C."/>
            <person name="Xie X."/>
            <person name="Xu J.R."/>
            <person name="Antoniw J."/>
            <person name="Baker S.E."/>
            <person name="Bluhm B.H."/>
            <person name="Breakspear A."/>
            <person name="Brown D.W."/>
            <person name="Butchko R.A."/>
            <person name="Chapman S."/>
            <person name="Coulson R."/>
            <person name="Coutinho P.M."/>
            <person name="Danchin E.G."/>
            <person name="Diener A."/>
            <person name="Gale L.R."/>
            <person name="Gardiner D.M."/>
            <person name="Goff S."/>
            <person name="Hammond-Kosack K.E."/>
            <person name="Hilburn K."/>
            <person name="Hua-Van A."/>
            <person name="Jonkers W."/>
            <person name="Kazan K."/>
            <person name="Kodira C.D."/>
            <person name="Koehrsen M."/>
            <person name="Kumar L."/>
            <person name="Lee Y.H."/>
            <person name="Li L."/>
            <person name="Manners J.M."/>
            <person name="Miranda-Saavedra D."/>
            <person name="Mukherjee M."/>
            <person name="Park G."/>
            <person name="Park J."/>
            <person name="Park S.Y."/>
            <person name="Proctor R.H."/>
            <person name="Regev A."/>
            <person name="Ruiz-Roldan M.C."/>
            <person name="Sain D."/>
            <person name="Sakthikumar S."/>
            <person name="Sykes S."/>
            <person name="Schwartz D.C."/>
            <person name="Turgeon B.G."/>
            <person name="Wapinski I."/>
            <person name="Yoder O."/>
            <person name="Young S."/>
            <person name="Zeng Q."/>
            <person name="Zhou S."/>
            <person name="Galagan J."/>
            <person name="Cuomo C.A."/>
            <person name="Kistler H.C."/>
            <person name="Rep M."/>
        </authorList>
    </citation>
    <scope>GENOME REANNOTATION</scope>
    <source>
        <strain evidence="7">ATCC MYA-4620 / CBS 123657 / FGSC 9075 / NRRL 31084 / PH-1</strain>
        <strain evidence="6">PH-1 / ATCC MYA-4620 / FGSC 9075 / NRRL 31084</strain>
    </source>
</reference>
<reference evidence="5 7" key="3">
    <citation type="journal article" date="2015" name="BMC Genomics">
        <title>The completed genome sequence of the pathogenic ascomycete fungus Fusarium graminearum.</title>
        <authorList>
            <person name="King R."/>
            <person name="Urban M."/>
            <person name="Hammond-Kosack M.C."/>
            <person name="Hassani-Pak K."/>
            <person name="Hammond-Kosack K.E."/>
        </authorList>
    </citation>
    <scope>NUCLEOTIDE SEQUENCE [LARGE SCALE GENOMIC DNA]</scope>
    <source>
        <strain evidence="7">ATCC MYA-4620 / CBS 123657 / FGSC 9075 / NRRL 31084 / PH-1</strain>
        <strain evidence="5">PH-1</strain>
    </source>
</reference>
<feature type="coiled-coil region" evidence="3">
    <location>
        <begin position="24"/>
        <end position="51"/>
    </location>
</feature>
<name>A0A098E106_GIBZE</name>
<dbReference type="PANTHER" id="PTHR10039:SF17">
    <property type="entry name" value="FUNGAL STAND N-TERMINAL GOODBYE DOMAIN-CONTAINING PROTEIN-RELATED"/>
    <property type="match status" value="1"/>
</dbReference>
<dbReference type="InterPro" id="IPR015943">
    <property type="entry name" value="WD40/YVTN_repeat-like_dom_sf"/>
</dbReference>
<dbReference type="Gene3D" id="3.40.50.300">
    <property type="entry name" value="P-loop containing nucleotide triphosphate hydrolases"/>
    <property type="match status" value="1"/>
</dbReference>
<evidence type="ECO:0000313" key="5">
    <source>
        <dbReference type="EMBL" id="CEF87775.1"/>
    </source>
</evidence>
<dbReference type="SUPFAM" id="SSF52540">
    <property type="entry name" value="P-loop containing nucleoside triphosphate hydrolases"/>
    <property type="match status" value="1"/>
</dbReference>
<keyword evidence="3" id="KW-0175">Coiled coil</keyword>
<dbReference type="SMART" id="SM00320">
    <property type="entry name" value="WD40"/>
    <property type="match status" value="3"/>
</dbReference>
<dbReference type="InterPro" id="IPR007111">
    <property type="entry name" value="NACHT_NTPase"/>
</dbReference>
<dbReference type="SUPFAM" id="SSF50998">
    <property type="entry name" value="Quinoprotein alcohol dehydrogenase-like"/>
    <property type="match status" value="1"/>
</dbReference>
<proteinExistence type="predicted"/>
<dbReference type="EnsemblFungi" id="CEF87775">
    <property type="protein sequence ID" value="CEF87775"/>
    <property type="gene ID" value="FGRRES_17548_M"/>
</dbReference>
<dbReference type="PROSITE" id="PS50082">
    <property type="entry name" value="WD_REPEATS_2"/>
    <property type="match status" value="1"/>
</dbReference>
<dbReference type="PROSITE" id="PS50837">
    <property type="entry name" value="NACHT"/>
    <property type="match status" value="1"/>
</dbReference>
<dbReference type="Gene3D" id="2.130.10.10">
    <property type="entry name" value="YVTN repeat-like/Quinoprotein amine dehydrogenase"/>
    <property type="match status" value="2"/>
</dbReference>
<reference evidence="6 7" key="1">
    <citation type="journal article" date="2007" name="Science">
        <title>The Fusarium graminearum genome reveals a link between localized polymorphism and pathogen specialization.</title>
        <authorList>
            <person name="Cuomo C.A."/>
            <person name="Gueldener U."/>
            <person name="Xu J.-R."/>
            <person name="Trail F."/>
            <person name="Turgeon B.G."/>
            <person name="Di Pietro A."/>
            <person name="Walton J.D."/>
            <person name="Ma L.-J."/>
            <person name="Baker S.E."/>
            <person name="Rep M."/>
            <person name="Adam G."/>
            <person name="Antoniw J."/>
            <person name="Baldwin T."/>
            <person name="Calvo S.E."/>
            <person name="Chang Y.-L."/>
            <person name="DeCaprio D."/>
            <person name="Gale L.R."/>
            <person name="Gnerre S."/>
            <person name="Goswami R.S."/>
            <person name="Hammond-Kosack K."/>
            <person name="Harris L.J."/>
            <person name="Hilburn K."/>
            <person name="Kennell J.C."/>
            <person name="Kroken S."/>
            <person name="Magnuson J.K."/>
            <person name="Mannhaupt G."/>
            <person name="Mauceli E.W."/>
            <person name="Mewes H.-W."/>
            <person name="Mitterbauer R."/>
            <person name="Muehlbauer G."/>
            <person name="Muensterkoetter M."/>
            <person name="Nelson D."/>
            <person name="O'Donnell K."/>
            <person name="Ouellet T."/>
            <person name="Qi W."/>
            <person name="Quesneville H."/>
            <person name="Roncero M.I.G."/>
            <person name="Seong K.-Y."/>
            <person name="Tetko I.V."/>
            <person name="Urban M."/>
            <person name="Waalwijk C."/>
            <person name="Ward T.J."/>
            <person name="Yao J."/>
            <person name="Birren B.W."/>
            <person name="Kistler H.C."/>
        </authorList>
    </citation>
    <scope>NUCLEOTIDE SEQUENCE [LARGE SCALE GENOMIC DNA]</scope>
    <source>
        <strain evidence="7">ATCC MYA-4620 / CBS 123657 / FGSC 9075 / NRRL 31084 / PH-1</strain>
        <strain evidence="6">PH-1 / ATCC MYA-4620 / FGSC 9075 / NRRL 31084</strain>
    </source>
</reference>
<dbReference type="eggNOG" id="KOG0263">
    <property type="taxonomic scope" value="Eukaryota"/>
</dbReference>
<evidence type="ECO:0000256" key="3">
    <source>
        <dbReference type="SAM" id="Coils"/>
    </source>
</evidence>
<feature type="repeat" description="WD" evidence="2">
    <location>
        <begin position="767"/>
        <end position="808"/>
    </location>
</feature>
<evidence type="ECO:0000259" key="4">
    <source>
        <dbReference type="PROSITE" id="PS50837"/>
    </source>
</evidence>
<keyword evidence="2" id="KW-0853">WD repeat</keyword>
<evidence type="ECO:0000256" key="2">
    <source>
        <dbReference type="PROSITE-ProRule" id="PRU00221"/>
    </source>
</evidence>
<dbReference type="PANTHER" id="PTHR10039">
    <property type="entry name" value="AMELOGENIN"/>
    <property type="match status" value="1"/>
</dbReference>
<accession>A0A0E0SMW2</accession>
<dbReference type="PROSITE" id="PS50294">
    <property type="entry name" value="WD_REPEATS_REGION"/>
    <property type="match status" value="1"/>
</dbReference>
<evidence type="ECO:0000313" key="6">
    <source>
        <dbReference type="EnsemblFungi" id="CEF87775"/>
    </source>
</evidence>
<dbReference type="InterPro" id="IPR027417">
    <property type="entry name" value="P-loop_NTPase"/>
</dbReference>
<accession>A0A098E106</accession>
<sequence>MEALGVAASVIAVVDISVKLLQVCSNYAKEIKHAEAEIKDLRHEVANLHDTATKVKTLIEGPQGAKLTASQDFAHIVKECLDILTEVGRKLQPSSKRGFRRLGFKSLKWPFQSEDVHRTIGRINRCHNSLSLVLQVDGIALQPEAGLKLDNVGTQISKAHSKLDKFDDSVIPSTLPNAASAAYNSQAEEENSFCLKATRSELLQDIDDWFNDDKTETIFWLQGMAGTGKSTIARTVAKRWDEQNCLAASSFFKRGGGDRGNLSCFYTTIASQLATCNPSLASSIKLAIDQDSFVTSKMAEEQFDKLILQPILRMQQSNKQTIVIVIDALDECDGDESIRRLINFFTRMKLASNVSARVLITSRPELHIRLGFRAVIGSYQDFVLHEIPQDIIKRDIRIFFTEKLDKTLKEYNVLVEDHRKLPDTWPGPEKTEALVEKAVPLFIFAATVCRFLSQRRSASPDAQLQKVLAFETKSQESKMNATYQPTLEQQLEDLSLREQDEVVANFHQVVGTIILLETPLSVPALTKIIDVSEDSVYHRLDVLHSVLNYPKTTETPIRMLHLSFRDFLLDPEKKGTNRFWIDEEETHNRIASGCLRILNSSLKEDICNLVAPGTSRSRVPESRIASCISADLEYACRYWVIHLGRAPQSASISADVLLFLERHLLHFLECLSLIGRLPELYGMISILQGSMRETKSPKLSNLLIDVHHFVQMNFTIIDQHPLQFYSSLCCTIPSESLLHPIFTKNRPAWILRLAVPSTDWDQYQHVLEGHKAAIIGGSFSPDNTHMVSLLADGNLRVWHLDTDECIRELWIGEVSPHGGIPVTITDKPFWISTTIEQQLRLWSGETAELVGQYESSSLLPQGPQFLPCAQYCAFIDISNHVVVLHIKSISNLRHVVLQDSQLLHEGPYTTRRELESSPDSKHLAVFSRERDGQSFVWDIPSGVCIQKYNNSTIAEHIDRTHIFQVISVALCENDSIMVAYGIDEEKTIWIRVLPSGEFIQALNGHAGIPNNARFLKKCTILGSSCLHGEFRTWNIETGQCLTQFLPFALSFHILPSPNYQMACMFFKAQTIRLKSNSQRALPVKVKNDEDSMKRAALFDVILSKNKSLLAVVYESGMIGIWDVRTGDCVFRLGGDSFGRNFNEMPWLTPKFQYILFPTHETNIVLSMYSAAMGHLTYIPMSSFRYTTDEKRMIWKRDIVISPNGELIALVYHDTVDRDDIEDHGRTCLSIFDTEKAELVVWIKHRNRIRRIVDIGPRSELFAFWETDCGYQVVIINIKSKDTVVQPLCLDNWLPGVDFNRDFTMCAWLISGDGFTISSVLTGQAVTRLSTGFSFGRVNFTTRSDVMSTNLGDIQFQPQKVITISADHYDRVGLGLSGDKAWIMWNNNR</sequence>
<dbReference type="InterPro" id="IPR056884">
    <property type="entry name" value="NPHP3-like_N"/>
</dbReference>
<dbReference type="InterPro" id="IPR011044">
    <property type="entry name" value="Quino_amine_DH_bsu"/>
</dbReference>
<dbReference type="STRING" id="229533.A0A098E106"/>
<protein>
    <submittedName>
        <fullName evidence="5">Chromosome 3, complete genome</fullName>
    </submittedName>
</protein>
<feature type="domain" description="NACHT" evidence="4">
    <location>
        <begin position="217"/>
        <end position="364"/>
    </location>
</feature>
<organism evidence="5 7">
    <name type="scientific">Gibberella zeae (strain ATCC MYA-4620 / CBS 123657 / FGSC 9075 / NRRL 31084 / PH-1)</name>
    <name type="common">Wheat head blight fungus</name>
    <name type="synonym">Fusarium graminearum</name>
    <dbReference type="NCBI Taxonomy" id="229533"/>
    <lineage>
        <taxon>Eukaryota</taxon>
        <taxon>Fungi</taxon>
        <taxon>Dikarya</taxon>
        <taxon>Ascomycota</taxon>
        <taxon>Pezizomycotina</taxon>
        <taxon>Sordariomycetes</taxon>
        <taxon>Hypocreomycetidae</taxon>
        <taxon>Hypocreales</taxon>
        <taxon>Nectriaceae</taxon>
        <taxon>Fusarium</taxon>
    </lineage>
</organism>
<evidence type="ECO:0000256" key="1">
    <source>
        <dbReference type="ARBA" id="ARBA00022737"/>
    </source>
</evidence>
<dbReference type="InterPro" id="IPR001680">
    <property type="entry name" value="WD40_rpt"/>
</dbReference>
<dbReference type="VEuPathDB" id="FungiDB:FGRAMPH1_01G22055"/>
<dbReference type="InterPro" id="IPR011047">
    <property type="entry name" value="Quinoprotein_ADH-like_sf"/>
</dbReference>
<keyword evidence="7" id="KW-1185">Reference proteome</keyword>
<gene>
    <name evidence="6" type="primary">FG11434.1</name>
    <name evidence="5" type="ORF">FGRAMPH1_01T22055</name>
</gene>
<dbReference type="EMBL" id="HG970334">
    <property type="protein sequence ID" value="CEF87775.1"/>
    <property type="molecule type" value="Genomic_DNA"/>
</dbReference>